<gene>
    <name evidence="3" type="ORF">OKIOD_LOCUS14683</name>
</gene>
<proteinExistence type="predicted"/>
<evidence type="ECO:0000256" key="2">
    <source>
        <dbReference type="SAM" id="Phobius"/>
    </source>
</evidence>
<protein>
    <submittedName>
        <fullName evidence="3">Oidioi.mRNA.OKI2018_I69.chr2.g5918.t1.cds</fullName>
    </submittedName>
</protein>
<dbReference type="EMBL" id="OU015567">
    <property type="protein sequence ID" value="CAG5111635.1"/>
    <property type="molecule type" value="Genomic_DNA"/>
</dbReference>
<organism evidence="3 4">
    <name type="scientific">Oikopleura dioica</name>
    <name type="common">Tunicate</name>
    <dbReference type="NCBI Taxonomy" id="34765"/>
    <lineage>
        <taxon>Eukaryota</taxon>
        <taxon>Metazoa</taxon>
        <taxon>Chordata</taxon>
        <taxon>Tunicata</taxon>
        <taxon>Appendicularia</taxon>
        <taxon>Copelata</taxon>
        <taxon>Oikopleuridae</taxon>
        <taxon>Oikopleura</taxon>
    </lineage>
</organism>
<keyword evidence="2" id="KW-0472">Membrane</keyword>
<sequence>MEKTCGQTAAKLFSSFFGSDFGVETWCKDVPAWSTAGAVYDYIMLWTPFVAFLSHILVAYASYVLGHSWGTFFMSSETEEHEFTTDQIQERRQILQEQLALVLDDLNNDKRKIFDLDAEFEFSKQEIPSLQNQIKQLQEEIDFLQEKLDKLREDRLELHKRFYGGINDIANMQKILEPQALDNEAAKELIRRISNIEDTISSFHDAMRNQNHSFRKRD</sequence>
<feature type="coiled-coil region" evidence="1">
    <location>
        <begin position="120"/>
        <end position="161"/>
    </location>
</feature>
<accession>A0ABN7T1C3</accession>
<reference evidence="3 4" key="1">
    <citation type="submission" date="2021-04" db="EMBL/GenBank/DDBJ databases">
        <authorList>
            <person name="Bliznina A."/>
        </authorList>
    </citation>
    <scope>NUCLEOTIDE SEQUENCE [LARGE SCALE GENOMIC DNA]</scope>
</reference>
<keyword evidence="1" id="KW-0175">Coiled coil</keyword>
<keyword evidence="4" id="KW-1185">Reference proteome</keyword>
<evidence type="ECO:0000313" key="3">
    <source>
        <dbReference type="EMBL" id="CAG5111635.1"/>
    </source>
</evidence>
<keyword evidence="2" id="KW-0812">Transmembrane</keyword>
<name>A0ABN7T1C3_OIKDI</name>
<feature type="transmembrane region" description="Helical" evidence="2">
    <location>
        <begin position="43"/>
        <end position="65"/>
    </location>
</feature>
<dbReference type="Proteomes" id="UP001158576">
    <property type="component" value="Chromosome 2"/>
</dbReference>
<dbReference type="SUPFAM" id="SSF57997">
    <property type="entry name" value="Tropomyosin"/>
    <property type="match status" value="1"/>
</dbReference>
<keyword evidence="2" id="KW-1133">Transmembrane helix</keyword>
<evidence type="ECO:0000256" key="1">
    <source>
        <dbReference type="SAM" id="Coils"/>
    </source>
</evidence>
<evidence type="ECO:0000313" key="4">
    <source>
        <dbReference type="Proteomes" id="UP001158576"/>
    </source>
</evidence>